<dbReference type="RefSeq" id="WP_046576160.1">
    <property type="nucleotide sequence ID" value="NZ_CP010429.1"/>
</dbReference>
<gene>
    <name evidence="1" type="ORF">SD10_19865</name>
</gene>
<dbReference type="PATRIC" id="fig|1379870.5.peg.4282"/>
<dbReference type="KEGG" id="srd:SD10_19865"/>
<dbReference type="AlphaFoldDB" id="A0A0E3V8K1"/>
<evidence type="ECO:0000313" key="2">
    <source>
        <dbReference type="Proteomes" id="UP000033054"/>
    </source>
</evidence>
<dbReference type="HOGENOM" id="CLU_1721194_0_0_10"/>
<sequence>MHTYFLIGLLAGTLACQSRTSEQSTTSQSSEKATVSSDTLCFRQILSRDTTTLQLVINGNQVRGYLDSNPYEKDRAQGPLEGTVESGQIQVDWKRSGEGTTQPYTLNLVTKGDSISWLEGERIERQGKWVLKDPKAGYAYVLTKIDCPTTPLR</sequence>
<dbReference type="Proteomes" id="UP000033054">
    <property type="component" value="Chromosome"/>
</dbReference>
<reference evidence="1 2" key="1">
    <citation type="journal article" date="2014" name="Curr. Microbiol.">
        <title>Spirosoma radiotolerans sp. nov., a gamma-radiation-resistant bacterium isolated from gamma ray-irradiated soil.</title>
        <authorList>
            <person name="Lee J.J."/>
            <person name="Srinivasan S."/>
            <person name="Lim S."/>
            <person name="Joe M."/>
            <person name="Im S."/>
            <person name="Bae S.I."/>
            <person name="Park K.R."/>
            <person name="Han J.H."/>
            <person name="Park S.H."/>
            <person name="Joo B.M."/>
            <person name="Park S.J."/>
            <person name="Kim M.K."/>
        </authorList>
    </citation>
    <scope>NUCLEOTIDE SEQUENCE [LARGE SCALE GENOMIC DNA]</scope>
    <source>
        <strain evidence="1 2">DG5A</strain>
    </source>
</reference>
<name>A0A0E3V8K1_9BACT</name>
<dbReference type="STRING" id="1379870.SD10_19865"/>
<evidence type="ECO:0000313" key="1">
    <source>
        <dbReference type="EMBL" id="AKD56822.1"/>
    </source>
</evidence>
<dbReference type="OrthoDB" id="956460at2"/>
<accession>A0A0E3V8K1</accession>
<dbReference type="EMBL" id="CP010429">
    <property type="protein sequence ID" value="AKD56822.1"/>
    <property type="molecule type" value="Genomic_DNA"/>
</dbReference>
<protein>
    <submittedName>
        <fullName evidence="1">Uncharacterized protein</fullName>
    </submittedName>
</protein>
<organism evidence="1 2">
    <name type="scientific">Spirosoma radiotolerans</name>
    <dbReference type="NCBI Taxonomy" id="1379870"/>
    <lineage>
        <taxon>Bacteria</taxon>
        <taxon>Pseudomonadati</taxon>
        <taxon>Bacteroidota</taxon>
        <taxon>Cytophagia</taxon>
        <taxon>Cytophagales</taxon>
        <taxon>Cytophagaceae</taxon>
        <taxon>Spirosoma</taxon>
    </lineage>
</organism>
<proteinExistence type="predicted"/>
<keyword evidence="2" id="KW-1185">Reference proteome</keyword>